<evidence type="ECO:0000259" key="5">
    <source>
        <dbReference type="PROSITE" id="PS51935"/>
    </source>
</evidence>
<dbReference type="PANTHER" id="PTHR47359:SF3">
    <property type="entry name" value="NLP_P60 DOMAIN-CONTAINING PROTEIN-RELATED"/>
    <property type="match status" value="1"/>
</dbReference>
<gene>
    <name evidence="6" type="ORF">M2A_1823</name>
</gene>
<dbReference type="Pfam" id="PF18348">
    <property type="entry name" value="SH3_16"/>
    <property type="match status" value="1"/>
</dbReference>
<evidence type="ECO:0000256" key="3">
    <source>
        <dbReference type="ARBA" id="ARBA00022801"/>
    </source>
</evidence>
<evidence type="ECO:0000256" key="4">
    <source>
        <dbReference type="ARBA" id="ARBA00022807"/>
    </source>
</evidence>
<feature type="domain" description="NlpC/P60" evidence="5">
    <location>
        <begin position="163"/>
        <end position="289"/>
    </location>
</feature>
<evidence type="ECO:0000313" key="6">
    <source>
        <dbReference type="EMBL" id="GAK45324.1"/>
    </source>
</evidence>
<dbReference type="eggNOG" id="COG0791">
    <property type="taxonomic scope" value="Bacteria"/>
</dbReference>
<keyword evidence="7" id="KW-1185">Reference proteome</keyword>
<dbReference type="SUPFAM" id="SSF54001">
    <property type="entry name" value="Cysteine proteinases"/>
    <property type="match status" value="1"/>
</dbReference>
<dbReference type="Proteomes" id="UP000028702">
    <property type="component" value="Unassembled WGS sequence"/>
</dbReference>
<dbReference type="GO" id="GO:0006508">
    <property type="term" value="P:proteolysis"/>
    <property type="evidence" value="ECO:0007669"/>
    <property type="project" value="UniProtKB-KW"/>
</dbReference>
<comment type="caution">
    <text evidence="6">The sequence shown here is derived from an EMBL/GenBank/DDBJ whole genome shotgun (WGS) entry which is preliminary data.</text>
</comment>
<evidence type="ECO:0000256" key="1">
    <source>
        <dbReference type="ARBA" id="ARBA00007074"/>
    </source>
</evidence>
<dbReference type="Pfam" id="PF00877">
    <property type="entry name" value="NLPC_P60"/>
    <property type="match status" value="1"/>
</dbReference>
<evidence type="ECO:0000313" key="7">
    <source>
        <dbReference type="Proteomes" id="UP000028702"/>
    </source>
</evidence>
<reference evidence="6 7" key="1">
    <citation type="submission" date="2014-07" db="EMBL/GenBank/DDBJ databases">
        <title>Tepidicaulis marinum gen. nov., sp. nov., a novel marine bacterium denitrifying nitrate to nitrous oxide strictly under microaerobic conditions.</title>
        <authorList>
            <person name="Takeuchi M."/>
            <person name="Yamagishi T."/>
            <person name="Kamagata Y."/>
            <person name="Oshima K."/>
            <person name="Hattori M."/>
            <person name="Katayama T."/>
            <person name="Hanada S."/>
            <person name="Tamaki H."/>
            <person name="Marumo K."/>
            <person name="Maeda H."/>
            <person name="Nedachi M."/>
            <person name="Iwasaki W."/>
            <person name="Suwa Y."/>
            <person name="Sakata S."/>
        </authorList>
    </citation>
    <scope>NUCLEOTIDE SEQUENCE [LARGE SCALE GENOMIC DNA]</scope>
    <source>
        <strain evidence="6 7">MA2</strain>
    </source>
</reference>
<proteinExistence type="inferred from homology"/>
<comment type="similarity">
    <text evidence="1">Belongs to the peptidase C40 family.</text>
</comment>
<protein>
    <submittedName>
        <fullName evidence="6">NLP/P60 protein</fullName>
    </submittedName>
</protein>
<name>A0A081BBA6_9HYPH</name>
<dbReference type="Gene3D" id="2.30.30.40">
    <property type="entry name" value="SH3 Domains"/>
    <property type="match status" value="1"/>
</dbReference>
<dbReference type="GO" id="GO:0008234">
    <property type="term" value="F:cysteine-type peptidase activity"/>
    <property type="evidence" value="ECO:0007669"/>
    <property type="project" value="UniProtKB-KW"/>
</dbReference>
<dbReference type="Gene3D" id="3.90.1720.10">
    <property type="entry name" value="endopeptidase domain like (from Nostoc punctiforme)"/>
    <property type="match status" value="1"/>
</dbReference>
<dbReference type="RefSeq" id="WP_045446129.1">
    <property type="nucleotide sequence ID" value="NZ_BBIO01000008.1"/>
</dbReference>
<dbReference type="InterPro" id="IPR038765">
    <property type="entry name" value="Papain-like_cys_pep_sf"/>
</dbReference>
<dbReference type="InterPro" id="IPR041382">
    <property type="entry name" value="SH3_16"/>
</dbReference>
<keyword evidence="3" id="KW-0378">Hydrolase</keyword>
<dbReference type="PANTHER" id="PTHR47359">
    <property type="entry name" value="PEPTIDOGLYCAN DL-ENDOPEPTIDASE CWLO"/>
    <property type="match status" value="1"/>
</dbReference>
<dbReference type="PROSITE" id="PS51935">
    <property type="entry name" value="NLPC_P60"/>
    <property type="match status" value="1"/>
</dbReference>
<dbReference type="AlphaFoldDB" id="A0A081BBA6"/>
<keyword evidence="4" id="KW-0788">Thiol protease</keyword>
<dbReference type="STRING" id="1333998.M2A_1823"/>
<evidence type="ECO:0000256" key="2">
    <source>
        <dbReference type="ARBA" id="ARBA00022670"/>
    </source>
</evidence>
<dbReference type="EMBL" id="BBIO01000008">
    <property type="protein sequence ID" value="GAK45324.1"/>
    <property type="molecule type" value="Genomic_DNA"/>
</dbReference>
<sequence>MTQSNERKNPDRRLNPYRPDLAAAHLRGEVEAARFEEGEDHSVITGAAALRRKPAPDGAMDTQILFGETFRVYEEKNGWAWGQSAFDDYVGYVDATHLLPKRAEPEHRVVALRTFIYPRPDMKTQPVVPLPMNAKVKVAGAAGRFSEIEGGGFVFSAHLAPIGAYVDDYVAIAESFLGTPYLWGGRGSMGLDCSGLVQMALERAGIHSLRDTDMQEAALGERLAEPYDLTGLRRGDLVFWRGHVGIMCDEKTMLHANATFMAVTREPLEDAAGRISRTDGPITSVKRLTNGI</sequence>
<organism evidence="6 7">
    <name type="scientific">Tepidicaulis marinus</name>
    <dbReference type="NCBI Taxonomy" id="1333998"/>
    <lineage>
        <taxon>Bacteria</taxon>
        <taxon>Pseudomonadati</taxon>
        <taxon>Pseudomonadota</taxon>
        <taxon>Alphaproteobacteria</taxon>
        <taxon>Hyphomicrobiales</taxon>
        <taxon>Parvibaculaceae</taxon>
        <taxon>Tepidicaulis</taxon>
    </lineage>
</organism>
<dbReference type="InterPro" id="IPR000064">
    <property type="entry name" value="NLP_P60_dom"/>
</dbReference>
<keyword evidence="2" id="KW-0645">Protease</keyword>
<dbReference type="InterPro" id="IPR051794">
    <property type="entry name" value="PG_Endopeptidase_C40"/>
</dbReference>
<accession>A0A081BBA6</accession>